<dbReference type="EMBL" id="JXWY01000043">
    <property type="protein sequence ID" value="KIX90426.1"/>
    <property type="molecule type" value="Genomic_DNA"/>
</dbReference>
<reference evidence="3 5" key="2">
    <citation type="submission" date="2018-06" db="EMBL/GenBank/DDBJ databases">
        <authorList>
            <consortium name="Pathogen Informatics"/>
            <person name="Doyle S."/>
        </authorList>
    </citation>
    <scope>NUCLEOTIDE SEQUENCE [LARGE SCALE GENOMIC DNA]</scope>
    <source>
        <strain evidence="3 5">NCTC13832</strain>
    </source>
</reference>
<keyword evidence="4" id="KW-1185">Reference proteome</keyword>
<accession>A0A0D6XQF0</accession>
<keyword evidence="1" id="KW-0472">Membrane</keyword>
<gene>
    <name evidence="3" type="ORF">NCTC13832_02194</name>
    <name evidence="2" type="ORF">TP70_07680</name>
</gene>
<keyword evidence="1" id="KW-1133">Transmembrane helix</keyword>
<sequence length="61" mass="6769">MRVKDVIIGAYNDLLNMKINLKNVAITAIITFFASSIMTPFLGIPVGLLFSGWLIENKLND</sequence>
<dbReference type="STRING" id="569857.TP70_07680"/>
<dbReference type="OrthoDB" id="2409258at2"/>
<evidence type="ECO:0000313" key="3">
    <source>
        <dbReference type="EMBL" id="SUM58444.1"/>
    </source>
</evidence>
<reference evidence="2 4" key="1">
    <citation type="submission" date="2015-01" db="EMBL/GenBank/DDBJ databases">
        <authorList>
            <person name="Guo J."/>
        </authorList>
    </citation>
    <scope>NUCLEOTIDE SEQUENCE [LARGE SCALE GENOMIC DNA]</scope>
    <source>
        <strain evidence="2 4">DSM 22147</strain>
    </source>
</reference>
<dbReference type="AlphaFoldDB" id="A0A0D6XQF0"/>
<dbReference type="EMBL" id="UHDT01000001">
    <property type="protein sequence ID" value="SUM58444.1"/>
    <property type="molecule type" value="Genomic_DNA"/>
</dbReference>
<dbReference type="RefSeq" id="WP_044360755.1">
    <property type="nucleotide sequence ID" value="NZ_JXWY01000043.1"/>
</dbReference>
<dbReference type="InterPro" id="IPR049869">
    <property type="entry name" value="VraH"/>
</dbReference>
<dbReference type="Proteomes" id="UP000032366">
    <property type="component" value="Unassembled WGS sequence"/>
</dbReference>
<dbReference type="Proteomes" id="UP000254100">
    <property type="component" value="Unassembled WGS sequence"/>
</dbReference>
<evidence type="ECO:0008006" key="6">
    <source>
        <dbReference type="Google" id="ProtNLM"/>
    </source>
</evidence>
<proteinExistence type="predicted"/>
<keyword evidence="1" id="KW-0812">Transmembrane</keyword>
<evidence type="ECO:0000313" key="4">
    <source>
        <dbReference type="Proteomes" id="UP000032366"/>
    </source>
</evidence>
<evidence type="ECO:0000313" key="2">
    <source>
        <dbReference type="EMBL" id="KIX90426.1"/>
    </source>
</evidence>
<feature type="transmembrane region" description="Helical" evidence="1">
    <location>
        <begin position="24"/>
        <end position="55"/>
    </location>
</feature>
<protein>
    <recommendedName>
        <fullName evidence="6">VraH family protein</fullName>
    </recommendedName>
</protein>
<dbReference type="NCBIfam" id="NF033835">
    <property type="entry name" value="VraH_fam"/>
    <property type="match status" value="1"/>
</dbReference>
<evidence type="ECO:0000313" key="5">
    <source>
        <dbReference type="Proteomes" id="UP000254100"/>
    </source>
</evidence>
<name>A0A0D6XQF0_9STAP</name>
<organism evidence="3 5">
    <name type="scientific">Staphylococcus microti</name>
    <dbReference type="NCBI Taxonomy" id="569857"/>
    <lineage>
        <taxon>Bacteria</taxon>
        <taxon>Bacillati</taxon>
        <taxon>Bacillota</taxon>
        <taxon>Bacilli</taxon>
        <taxon>Bacillales</taxon>
        <taxon>Staphylococcaceae</taxon>
        <taxon>Staphylococcus</taxon>
    </lineage>
</organism>
<evidence type="ECO:0000256" key="1">
    <source>
        <dbReference type="SAM" id="Phobius"/>
    </source>
</evidence>